<accession>A0A9D3NXN1</accession>
<evidence type="ECO:0000313" key="3">
    <source>
        <dbReference type="Proteomes" id="UP000824219"/>
    </source>
</evidence>
<evidence type="ECO:0000256" key="1">
    <source>
        <dbReference type="SAM" id="MobiDB-lite"/>
    </source>
</evidence>
<organism evidence="2 3">
    <name type="scientific">Hemibagrus wyckioides</name>
    <dbReference type="NCBI Taxonomy" id="337641"/>
    <lineage>
        <taxon>Eukaryota</taxon>
        <taxon>Metazoa</taxon>
        <taxon>Chordata</taxon>
        <taxon>Craniata</taxon>
        <taxon>Vertebrata</taxon>
        <taxon>Euteleostomi</taxon>
        <taxon>Actinopterygii</taxon>
        <taxon>Neopterygii</taxon>
        <taxon>Teleostei</taxon>
        <taxon>Ostariophysi</taxon>
        <taxon>Siluriformes</taxon>
        <taxon>Bagridae</taxon>
        <taxon>Hemibagrus</taxon>
    </lineage>
</organism>
<dbReference type="EMBL" id="JAHKSW010000008">
    <property type="protein sequence ID" value="KAG7328772.1"/>
    <property type="molecule type" value="Genomic_DNA"/>
</dbReference>
<evidence type="ECO:0000313" key="2">
    <source>
        <dbReference type="EMBL" id="KAG7328772.1"/>
    </source>
</evidence>
<name>A0A9D3NXN1_9TELE</name>
<keyword evidence="3" id="KW-1185">Reference proteome</keyword>
<dbReference type="AlphaFoldDB" id="A0A9D3NXN1"/>
<protein>
    <submittedName>
        <fullName evidence="2">Uncharacterized protein</fullName>
    </submittedName>
</protein>
<proteinExistence type="predicted"/>
<sequence>MEMSHEENLELESWTEERSVVGQNQRSHYSASTDLFSKAAITVLHSRLLSSPESLRGLGTSADPQSLHSVFTDL</sequence>
<feature type="compositionally biased region" description="Polar residues" evidence="1">
    <location>
        <begin position="62"/>
        <end position="74"/>
    </location>
</feature>
<reference evidence="2 3" key="1">
    <citation type="submission" date="2021-06" db="EMBL/GenBank/DDBJ databases">
        <title>Chromosome-level genome assembly of the red-tail catfish (Hemibagrus wyckioides).</title>
        <authorList>
            <person name="Shao F."/>
        </authorList>
    </citation>
    <scope>NUCLEOTIDE SEQUENCE [LARGE SCALE GENOMIC DNA]</scope>
    <source>
        <strain evidence="2">EC202008001</strain>
        <tissue evidence="2">Blood</tissue>
    </source>
</reference>
<comment type="caution">
    <text evidence="2">The sequence shown here is derived from an EMBL/GenBank/DDBJ whole genome shotgun (WGS) entry which is preliminary data.</text>
</comment>
<gene>
    <name evidence="2" type="ORF">KOW79_006946</name>
</gene>
<feature type="region of interest" description="Disordered" evidence="1">
    <location>
        <begin position="54"/>
        <end position="74"/>
    </location>
</feature>
<dbReference type="Proteomes" id="UP000824219">
    <property type="component" value="Linkage Group LG08"/>
</dbReference>